<evidence type="ECO:0000256" key="1">
    <source>
        <dbReference type="ARBA" id="ARBA00000632"/>
    </source>
</evidence>
<keyword evidence="3" id="KW-0929">Antimicrobial</keyword>
<keyword evidence="5" id="KW-0378">Hydrolase</keyword>
<dbReference type="PRINTS" id="PR00135">
    <property type="entry name" value="LYZLACT"/>
</dbReference>
<keyword evidence="5" id="KW-0326">Glycosidase</keyword>
<accession>A0A443S8S8</accession>
<dbReference type="STRING" id="299467.A0A443S8S8"/>
<dbReference type="SUPFAM" id="SSF53955">
    <property type="entry name" value="Lysozyme-like"/>
    <property type="match status" value="1"/>
</dbReference>
<dbReference type="InterPro" id="IPR023346">
    <property type="entry name" value="Lysozyme-like_dom_sf"/>
</dbReference>
<comment type="catalytic activity">
    <reaction evidence="1">
        <text>Hydrolysis of (1-&gt;4)-beta-linkages between N-acetylmuramic acid and N-acetyl-D-glucosamine residues in a peptidoglycan and between N-acetyl-D-glucosamine residues in chitodextrins.</text>
        <dbReference type="EC" id="3.2.1.17"/>
    </reaction>
</comment>
<comment type="caution">
    <text evidence="8">The sequence shown here is derived from an EMBL/GenBank/DDBJ whole genome shotgun (WGS) entry which is preliminary data.</text>
</comment>
<evidence type="ECO:0000256" key="6">
    <source>
        <dbReference type="RuleBase" id="RU004440"/>
    </source>
</evidence>
<gene>
    <name evidence="8" type="ORF">B4U80_03674</name>
</gene>
<dbReference type="Pfam" id="PF00062">
    <property type="entry name" value="Lys"/>
    <property type="match status" value="1"/>
</dbReference>
<feature type="signal peptide" evidence="7">
    <location>
        <begin position="1"/>
        <end position="21"/>
    </location>
</feature>
<evidence type="ECO:0000256" key="3">
    <source>
        <dbReference type="ARBA" id="ARBA00022638"/>
    </source>
</evidence>
<dbReference type="EC" id="3.2.1.17" evidence="2"/>
<protein>
    <recommendedName>
        <fullName evidence="2">lysozyme</fullName>
        <ecNumber evidence="2">3.2.1.17</ecNumber>
    </recommendedName>
</protein>
<sequence length="149" mass="17206">MNSKLCASILFSLLVVDNFDCLVGKKLSRCELAKDLFFKHKFPKRMIPGLICLAEFASNLNTSAISEANNDGYRSHGLFQISDGDYCSLDADVRSECKVECEKLRDAKLEDDIRCVRQIIHTHGLQYWQQWVDNCKGRYLMHYMHTCFI</sequence>
<dbReference type="GO" id="GO:0003796">
    <property type="term" value="F:lysozyme activity"/>
    <property type="evidence" value="ECO:0007669"/>
    <property type="project" value="UniProtKB-EC"/>
</dbReference>
<dbReference type="AlphaFoldDB" id="A0A443S8S8"/>
<dbReference type="Proteomes" id="UP000288716">
    <property type="component" value="Unassembled WGS sequence"/>
</dbReference>
<evidence type="ECO:0000256" key="4">
    <source>
        <dbReference type="ARBA" id="ARBA00023157"/>
    </source>
</evidence>
<evidence type="ECO:0000313" key="8">
    <source>
        <dbReference type="EMBL" id="RWS23930.1"/>
    </source>
</evidence>
<keyword evidence="4" id="KW-1015">Disulfide bond</keyword>
<keyword evidence="9" id="KW-1185">Reference proteome</keyword>
<dbReference type="VEuPathDB" id="VectorBase:LDEU008110"/>
<evidence type="ECO:0000256" key="2">
    <source>
        <dbReference type="ARBA" id="ARBA00012732"/>
    </source>
</evidence>
<dbReference type="EMBL" id="NCKV01005651">
    <property type="protein sequence ID" value="RWS23930.1"/>
    <property type="molecule type" value="Genomic_DNA"/>
</dbReference>
<evidence type="ECO:0000256" key="7">
    <source>
        <dbReference type="SAM" id="SignalP"/>
    </source>
</evidence>
<organism evidence="8 9">
    <name type="scientific">Leptotrombidium deliense</name>
    <dbReference type="NCBI Taxonomy" id="299467"/>
    <lineage>
        <taxon>Eukaryota</taxon>
        <taxon>Metazoa</taxon>
        <taxon>Ecdysozoa</taxon>
        <taxon>Arthropoda</taxon>
        <taxon>Chelicerata</taxon>
        <taxon>Arachnida</taxon>
        <taxon>Acari</taxon>
        <taxon>Acariformes</taxon>
        <taxon>Trombidiformes</taxon>
        <taxon>Prostigmata</taxon>
        <taxon>Anystina</taxon>
        <taxon>Parasitengona</taxon>
        <taxon>Trombiculoidea</taxon>
        <taxon>Trombiculidae</taxon>
        <taxon>Leptotrombidium</taxon>
    </lineage>
</organism>
<dbReference type="PROSITE" id="PS51348">
    <property type="entry name" value="GLYCOSYL_HYDROL_F22_2"/>
    <property type="match status" value="1"/>
</dbReference>
<comment type="similarity">
    <text evidence="6">Belongs to the glycosyl hydrolase 22 family.</text>
</comment>
<dbReference type="Gene3D" id="1.10.530.10">
    <property type="match status" value="1"/>
</dbReference>
<proteinExistence type="inferred from homology"/>
<dbReference type="PANTHER" id="PTHR11407">
    <property type="entry name" value="LYSOZYME C"/>
    <property type="match status" value="1"/>
</dbReference>
<keyword evidence="3" id="KW-0081">Bacteriolytic enzyme</keyword>
<name>A0A443S8S8_9ACAR</name>
<dbReference type="InterPro" id="IPR001916">
    <property type="entry name" value="Glyco_hydro_22"/>
</dbReference>
<dbReference type="SMART" id="SM00263">
    <property type="entry name" value="LYZ1"/>
    <property type="match status" value="1"/>
</dbReference>
<dbReference type="GO" id="GO:0042742">
    <property type="term" value="P:defense response to bacterium"/>
    <property type="evidence" value="ECO:0007669"/>
    <property type="project" value="UniProtKB-KW"/>
</dbReference>
<evidence type="ECO:0000313" key="9">
    <source>
        <dbReference type="Proteomes" id="UP000288716"/>
    </source>
</evidence>
<dbReference type="OrthoDB" id="17373at2759"/>
<keyword evidence="7" id="KW-0732">Signal</keyword>
<feature type="chain" id="PRO_5019520169" description="lysozyme" evidence="7">
    <location>
        <begin position="22"/>
        <end position="149"/>
    </location>
</feature>
<dbReference type="PANTHER" id="PTHR11407:SF63">
    <property type="entry name" value="LYSOZYME C"/>
    <property type="match status" value="1"/>
</dbReference>
<reference evidence="8 9" key="1">
    <citation type="journal article" date="2018" name="Gigascience">
        <title>Genomes of trombidid mites reveal novel predicted allergens and laterally-transferred genes associated with secondary metabolism.</title>
        <authorList>
            <person name="Dong X."/>
            <person name="Chaisiri K."/>
            <person name="Xia D."/>
            <person name="Armstrong S.D."/>
            <person name="Fang Y."/>
            <person name="Donnelly M.J."/>
            <person name="Kadowaki T."/>
            <person name="McGarry J.W."/>
            <person name="Darby A.C."/>
            <person name="Makepeace B.L."/>
        </authorList>
    </citation>
    <scope>NUCLEOTIDE SEQUENCE [LARGE SCALE GENOMIC DNA]</scope>
    <source>
        <strain evidence="8">UoL-UT</strain>
    </source>
</reference>
<dbReference type="GO" id="GO:0031640">
    <property type="term" value="P:killing of cells of another organism"/>
    <property type="evidence" value="ECO:0007669"/>
    <property type="project" value="UniProtKB-KW"/>
</dbReference>
<evidence type="ECO:0000256" key="5">
    <source>
        <dbReference type="ARBA" id="ARBA00023295"/>
    </source>
</evidence>